<reference evidence="2 3" key="1">
    <citation type="submission" date="2019-07" db="EMBL/GenBank/DDBJ databases">
        <authorList>
            <person name="Fryberger R.B."/>
            <person name="Stoner T.H."/>
            <person name="Garlena R.A."/>
            <person name="Russell D.A."/>
            <person name="Pope W.H."/>
            <person name="Jacobs-Sera D."/>
            <person name="Hatfull G.F."/>
        </authorList>
    </citation>
    <scope>NUCLEOTIDE SEQUENCE [LARGE SCALE GENOMIC DNA]</scope>
</reference>
<sequence>MPKFKGGFGIDDVNEAINADAGDAQVGYTGEVPPKGVYRGRLKRMELTKTGERSNNPGTPMLRMLVEIDEPKGSKKSQYNGYGIWNNQTITKKSTGFVNQVLEALVGGNEQNAKAVKTWFWKEQLVTDEPEGGHILAIGKFKINSPEADIAVIVDTKNKRTNAEYPDPGLEIKRWLVPSGDSDDDDSVDEVDDDLDADELDDEDELGDDDDLEAGF</sequence>
<evidence type="ECO:0000313" key="3">
    <source>
        <dbReference type="Proteomes" id="UP000325813"/>
    </source>
</evidence>
<feature type="region of interest" description="Disordered" evidence="1">
    <location>
        <begin position="173"/>
        <end position="216"/>
    </location>
</feature>
<dbReference type="RefSeq" id="YP_009852520.1">
    <property type="nucleotide sequence ID" value="NC_048813.1"/>
</dbReference>
<accession>A0A5J6TNG3</accession>
<dbReference type="GeneID" id="55623146"/>
<proteinExistence type="predicted"/>
<organism evidence="2 3">
    <name type="scientific">Gordonia phage Ranch</name>
    <dbReference type="NCBI Taxonomy" id="2599848"/>
    <lineage>
        <taxon>Viruses</taxon>
        <taxon>Duplodnaviria</taxon>
        <taxon>Heunggongvirae</taxon>
        <taxon>Uroviricota</taxon>
        <taxon>Caudoviricetes</taxon>
        <taxon>Dovevirinae</taxon>
        <taxon>Lambovirus</taxon>
        <taxon>Lambovirus ranch</taxon>
    </lineage>
</organism>
<gene>
    <name evidence="2" type="primary">68</name>
    <name evidence="2" type="ORF">PBI_RANCH_68</name>
</gene>
<dbReference type="EMBL" id="MN234207">
    <property type="protein sequence ID" value="QFG12375.1"/>
    <property type="molecule type" value="Genomic_DNA"/>
</dbReference>
<feature type="compositionally biased region" description="Acidic residues" evidence="1">
    <location>
        <begin position="181"/>
        <end position="216"/>
    </location>
</feature>
<protein>
    <submittedName>
        <fullName evidence="2">Uncharacterized protein</fullName>
    </submittedName>
</protein>
<evidence type="ECO:0000313" key="2">
    <source>
        <dbReference type="EMBL" id="QFG12375.1"/>
    </source>
</evidence>
<dbReference type="Proteomes" id="UP000325813">
    <property type="component" value="Segment"/>
</dbReference>
<dbReference type="KEGG" id="vg:55623146"/>
<evidence type="ECO:0000256" key="1">
    <source>
        <dbReference type="SAM" id="MobiDB-lite"/>
    </source>
</evidence>
<keyword evidence="3" id="KW-1185">Reference proteome</keyword>
<name>A0A5J6TNG3_9CAUD</name>